<comment type="caution">
    <text evidence="5">Lacks conserved residue(s) required for the propagation of feature annotation.</text>
</comment>
<keyword evidence="3 5" id="KW-0067">ATP-binding</keyword>
<name>A0A1F2ULU3_9ACTN</name>
<sequence>MVGQTKDQAVIAALKERKDRYVSGQELAAGSSVSRAAIWKQIESLRAKGYVIEAAPRRGYRLVSSPDLLIPEELAALVRTETIGLRVVHREEVDSTSDLAKELAENGAPEGTVVIAEEQTAGRGRLERSWASPRGGIWLSVILRPQLAPLGATRFTILAAVAVAKAIETLDITPEIKWPNDVLIEGRKVCGILLELSAQADRIEHLIIGFGINANITKDAIPVEARERATSLADVLGREIARAPFVATLFSMLEQEYRRLLAGDWEGVLSDWLQRCNMVNQHIVLDTHQGVEEGVFAGVDDFGAIRIRQADGEVRTFAAGDVTVKT</sequence>
<dbReference type="HAMAP" id="MF_00978">
    <property type="entry name" value="Bifunct_BirA"/>
    <property type="match status" value="1"/>
</dbReference>
<keyword evidence="5" id="KW-0805">Transcription regulation</keyword>
<gene>
    <name evidence="5" type="primary">birA</name>
    <name evidence="7" type="ORF">A2074_08210</name>
</gene>
<protein>
    <recommendedName>
        <fullName evidence="5">Bifunctional ligase/repressor BirA</fullName>
    </recommendedName>
    <alternativeName>
        <fullName evidence="5">Biotin--[acetyl-CoA-carboxylase] ligase</fullName>
        <ecNumber evidence="5">6.3.4.15</ecNumber>
    </alternativeName>
    <alternativeName>
        <fullName evidence="5">Biotin--protein ligase</fullName>
    </alternativeName>
    <alternativeName>
        <fullName evidence="5">Biotin-[acetyl-CoA carboxylase] synthetase</fullName>
    </alternativeName>
</protein>
<evidence type="ECO:0000256" key="1">
    <source>
        <dbReference type="ARBA" id="ARBA00022598"/>
    </source>
</evidence>
<keyword evidence="2 5" id="KW-0547">Nucleotide-binding</keyword>
<dbReference type="Gene3D" id="3.30.930.10">
    <property type="entry name" value="Bira Bifunctional Protein, Domain 2"/>
    <property type="match status" value="1"/>
</dbReference>
<feature type="binding site" evidence="5">
    <location>
        <begin position="123"/>
        <end position="125"/>
    </location>
    <ligand>
        <name>biotin</name>
        <dbReference type="ChEBI" id="CHEBI:57586"/>
    </ligand>
</feature>
<dbReference type="SUPFAM" id="SSF55681">
    <property type="entry name" value="Class II aaRS and biotin synthetases"/>
    <property type="match status" value="1"/>
</dbReference>
<dbReference type="InterPro" id="IPR003142">
    <property type="entry name" value="BPL_C"/>
</dbReference>
<keyword evidence="5" id="KW-0238">DNA-binding</keyword>
<dbReference type="PROSITE" id="PS51733">
    <property type="entry name" value="BPL_LPL_CATALYTIC"/>
    <property type="match status" value="1"/>
</dbReference>
<comment type="caution">
    <text evidence="7">The sequence shown here is derived from an EMBL/GenBank/DDBJ whole genome shotgun (WGS) entry which is preliminary data.</text>
</comment>
<keyword evidence="1 5" id="KW-0436">Ligase</keyword>
<feature type="domain" description="BPL/LPL catalytic" evidence="6">
    <location>
        <begin position="72"/>
        <end position="261"/>
    </location>
</feature>
<reference evidence="7 8" key="1">
    <citation type="journal article" date="2016" name="Nat. Commun.">
        <title>Thousands of microbial genomes shed light on interconnected biogeochemical processes in an aquifer system.</title>
        <authorList>
            <person name="Anantharaman K."/>
            <person name="Brown C.T."/>
            <person name="Hug L.A."/>
            <person name="Sharon I."/>
            <person name="Castelle C.J."/>
            <person name="Probst A.J."/>
            <person name="Thomas B.C."/>
            <person name="Singh A."/>
            <person name="Wilkins M.J."/>
            <person name="Karaoz U."/>
            <person name="Brodie E.L."/>
            <person name="Williams K.H."/>
            <person name="Hubbard S.S."/>
            <person name="Banfield J.F."/>
        </authorList>
    </citation>
    <scope>NUCLEOTIDE SEQUENCE [LARGE SCALE GENOMIC DNA]</scope>
</reference>
<evidence type="ECO:0000259" key="6">
    <source>
        <dbReference type="PROSITE" id="PS51733"/>
    </source>
</evidence>
<dbReference type="InterPro" id="IPR013196">
    <property type="entry name" value="HTH_11"/>
</dbReference>
<organism evidence="7 8">
    <name type="scientific">Candidatus Aquicultor primus</name>
    <dbReference type="NCBI Taxonomy" id="1797195"/>
    <lineage>
        <taxon>Bacteria</taxon>
        <taxon>Bacillati</taxon>
        <taxon>Actinomycetota</taxon>
        <taxon>Candidatus Aquicultoria</taxon>
        <taxon>Candidatus Aquicultorales</taxon>
        <taxon>Candidatus Aquicultoraceae</taxon>
        <taxon>Candidatus Aquicultor</taxon>
    </lineage>
</organism>
<comment type="catalytic activity">
    <reaction evidence="5">
        <text>biotin + L-lysyl-[protein] + ATP = N(6)-biotinyl-L-lysyl-[protein] + AMP + diphosphate + H(+)</text>
        <dbReference type="Rhea" id="RHEA:11756"/>
        <dbReference type="Rhea" id="RHEA-COMP:9752"/>
        <dbReference type="Rhea" id="RHEA-COMP:10505"/>
        <dbReference type="ChEBI" id="CHEBI:15378"/>
        <dbReference type="ChEBI" id="CHEBI:29969"/>
        <dbReference type="ChEBI" id="CHEBI:30616"/>
        <dbReference type="ChEBI" id="CHEBI:33019"/>
        <dbReference type="ChEBI" id="CHEBI:57586"/>
        <dbReference type="ChEBI" id="CHEBI:83144"/>
        <dbReference type="ChEBI" id="CHEBI:456215"/>
        <dbReference type="EC" id="6.3.4.15"/>
    </reaction>
</comment>
<dbReference type="InterPro" id="IPR004143">
    <property type="entry name" value="BPL_LPL_catalytic"/>
</dbReference>
<dbReference type="Pfam" id="PF08279">
    <property type="entry name" value="HTH_11"/>
    <property type="match status" value="1"/>
</dbReference>
<evidence type="ECO:0000256" key="3">
    <source>
        <dbReference type="ARBA" id="ARBA00022840"/>
    </source>
</evidence>
<evidence type="ECO:0000256" key="4">
    <source>
        <dbReference type="ARBA" id="ARBA00023267"/>
    </source>
</evidence>
<dbReference type="InterPro" id="IPR008988">
    <property type="entry name" value="Transcriptional_repressor_C"/>
</dbReference>
<keyword evidence="5" id="KW-0678">Repressor</keyword>
<dbReference type="AlphaFoldDB" id="A0A1F2ULU3"/>
<proteinExistence type="inferred from homology"/>
<dbReference type="Gene3D" id="1.10.10.10">
    <property type="entry name" value="Winged helix-like DNA-binding domain superfamily/Winged helix DNA-binding domain"/>
    <property type="match status" value="1"/>
</dbReference>
<dbReference type="PANTHER" id="PTHR12835">
    <property type="entry name" value="BIOTIN PROTEIN LIGASE"/>
    <property type="match status" value="1"/>
</dbReference>
<accession>A0A1F2ULU3</accession>
<dbReference type="Pfam" id="PF02237">
    <property type="entry name" value="BPL_C"/>
    <property type="match status" value="1"/>
</dbReference>
<dbReference type="GO" id="GO:0005737">
    <property type="term" value="C:cytoplasm"/>
    <property type="evidence" value="ECO:0007669"/>
    <property type="project" value="TreeGrafter"/>
</dbReference>
<dbReference type="InterPro" id="IPR045864">
    <property type="entry name" value="aa-tRNA-synth_II/BPL/LPL"/>
</dbReference>
<dbReference type="EC" id="6.3.4.15" evidence="5"/>
<dbReference type="InterPro" id="IPR030855">
    <property type="entry name" value="Bifunct_BirA"/>
</dbReference>
<dbReference type="InterPro" id="IPR004408">
    <property type="entry name" value="Biotin_CoA_COase_ligase"/>
</dbReference>
<dbReference type="SUPFAM" id="SSF46785">
    <property type="entry name" value="Winged helix' DNA-binding domain"/>
    <property type="match status" value="1"/>
</dbReference>
<comment type="similarity">
    <text evidence="5">Belongs to the biotin--protein ligase family.</text>
</comment>
<dbReference type="PANTHER" id="PTHR12835:SF5">
    <property type="entry name" value="BIOTIN--PROTEIN LIGASE"/>
    <property type="match status" value="1"/>
</dbReference>
<dbReference type="NCBIfam" id="TIGR00121">
    <property type="entry name" value="birA_ligase"/>
    <property type="match status" value="1"/>
</dbReference>
<keyword evidence="5" id="KW-0804">Transcription</keyword>
<dbReference type="Proteomes" id="UP000178086">
    <property type="component" value="Unassembled WGS sequence"/>
</dbReference>
<keyword evidence="4 5" id="KW-0092">Biotin</keyword>
<dbReference type="Pfam" id="PF03099">
    <property type="entry name" value="BPL_LplA_LipB"/>
    <property type="match status" value="1"/>
</dbReference>
<dbReference type="GO" id="GO:0005524">
    <property type="term" value="F:ATP binding"/>
    <property type="evidence" value="ECO:0007669"/>
    <property type="project" value="UniProtKB-UniRule"/>
</dbReference>
<feature type="DNA-binding region" description="H-T-H motif" evidence="5">
    <location>
        <begin position="24"/>
        <end position="43"/>
    </location>
</feature>
<feature type="binding site" evidence="5">
    <location>
        <position position="119"/>
    </location>
    <ligand>
        <name>biotin</name>
        <dbReference type="ChEBI" id="CHEBI:57586"/>
    </ligand>
</feature>
<dbReference type="Gene3D" id="2.30.30.100">
    <property type="match status" value="1"/>
</dbReference>
<comment type="function">
    <text evidence="5">Acts both as a biotin--[acetyl-CoA-carboxylase] ligase and a repressor.</text>
</comment>
<evidence type="ECO:0000256" key="5">
    <source>
        <dbReference type="HAMAP-Rule" id="MF_00978"/>
    </source>
</evidence>
<evidence type="ECO:0000313" key="7">
    <source>
        <dbReference type="EMBL" id="OFW31985.1"/>
    </source>
</evidence>
<evidence type="ECO:0000256" key="2">
    <source>
        <dbReference type="ARBA" id="ARBA00022741"/>
    </source>
</evidence>
<dbReference type="SUPFAM" id="SSF50037">
    <property type="entry name" value="C-terminal domain of transcriptional repressors"/>
    <property type="match status" value="1"/>
</dbReference>
<dbReference type="CDD" id="cd16442">
    <property type="entry name" value="BPL"/>
    <property type="match status" value="1"/>
</dbReference>
<dbReference type="GO" id="GO:0004077">
    <property type="term" value="F:biotin--[biotin carboxyl-carrier protein] ligase activity"/>
    <property type="evidence" value="ECO:0007669"/>
    <property type="project" value="UniProtKB-UniRule"/>
</dbReference>
<feature type="binding site" evidence="5">
    <location>
        <position position="188"/>
    </location>
    <ligand>
        <name>biotin</name>
        <dbReference type="ChEBI" id="CHEBI:57586"/>
    </ligand>
</feature>
<dbReference type="InterPro" id="IPR036388">
    <property type="entry name" value="WH-like_DNA-bd_sf"/>
</dbReference>
<evidence type="ECO:0000313" key="8">
    <source>
        <dbReference type="Proteomes" id="UP000178086"/>
    </source>
</evidence>
<dbReference type="GO" id="GO:0006355">
    <property type="term" value="P:regulation of DNA-templated transcription"/>
    <property type="evidence" value="ECO:0007669"/>
    <property type="project" value="UniProtKB-UniRule"/>
</dbReference>
<dbReference type="InterPro" id="IPR036390">
    <property type="entry name" value="WH_DNA-bd_sf"/>
</dbReference>
<dbReference type="GO" id="GO:0003677">
    <property type="term" value="F:DNA binding"/>
    <property type="evidence" value="ECO:0007669"/>
    <property type="project" value="UniProtKB-UniRule"/>
</dbReference>
<dbReference type="EMBL" id="MELI01000106">
    <property type="protein sequence ID" value="OFW31985.1"/>
    <property type="molecule type" value="Genomic_DNA"/>
</dbReference>